<feature type="non-terminal residue" evidence="5">
    <location>
        <position position="1"/>
    </location>
</feature>
<dbReference type="Gramene" id="TVU49632">
    <property type="protein sequence ID" value="TVU49632"/>
    <property type="gene ID" value="EJB05_00950"/>
</dbReference>
<comment type="similarity">
    <text evidence="1 4">Belongs to the metallothionein superfamily. Type 15 family.</text>
</comment>
<name>A0A5J9WLP1_9POAL</name>
<gene>
    <name evidence="5" type="ORF">EJB05_00950</name>
</gene>
<evidence type="ECO:0000256" key="2">
    <source>
        <dbReference type="ARBA" id="ARBA00022723"/>
    </source>
</evidence>
<evidence type="ECO:0000313" key="6">
    <source>
        <dbReference type="Proteomes" id="UP000324897"/>
    </source>
</evidence>
<dbReference type="Proteomes" id="UP000324897">
    <property type="component" value="Chromosome 6"/>
</dbReference>
<organism evidence="5 6">
    <name type="scientific">Eragrostis curvula</name>
    <name type="common">weeping love grass</name>
    <dbReference type="NCBI Taxonomy" id="38414"/>
    <lineage>
        <taxon>Eukaryota</taxon>
        <taxon>Viridiplantae</taxon>
        <taxon>Streptophyta</taxon>
        <taxon>Embryophyta</taxon>
        <taxon>Tracheophyta</taxon>
        <taxon>Spermatophyta</taxon>
        <taxon>Magnoliopsida</taxon>
        <taxon>Liliopsida</taxon>
        <taxon>Poales</taxon>
        <taxon>Poaceae</taxon>
        <taxon>PACMAD clade</taxon>
        <taxon>Chloridoideae</taxon>
        <taxon>Eragrostideae</taxon>
        <taxon>Eragrostidinae</taxon>
        <taxon>Eragrostis</taxon>
    </lineage>
</organism>
<comment type="function">
    <text evidence="4">Metallothioneins have a high content of cysteine residues that bind various heavy metals.</text>
</comment>
<keyword evidence="3 4" id="KW-0480">Metal-thiolate cluster</keyword>
<proteinExistence type="inferred from homology"/>
<keyword evidence="2 4" id="KW-0479">Metal-binding</keyword>
<dbReference type="GO" id="GO:0046872">
    <property type="term" value="F:metal ion binding"/>
    <property type="evidence" value="ECO:0007669"/>
    <property type="project" value="UniProtKB-UniRule"/>
</dbReference>
<sequence length="72" mass="7208">MKPAPTPEPSRVGAMYHGFEEKNTDTTGSIVLGVSPETEIGSVKASENATESGEAGHGCGCGSGCSCSPCDC</sequence>
<evidence type="ECO:0000256" key="1">
    <source>
        <dbReference type="ARBA" id="ARBA00005802"/>
    </source>
</evidence>
<reference evidence="5 6" key="1">
    <citation type="journal article" date="2019" name="Sci. Rep.">
        <title>A high-quality genome of Eragrostis curvula grass provides insights into Poaceae evolution and supports new strategies to enhance forage quality.</title>
        <authorList>
            <person name="Carballo J."/>
            <person name="Santos B.A.C.M."/>
            <person name="Zappacosta D."/>
            <person name="Garbus I."/>
            <person name="Selva J.P."/>
            <person name="Gallo C.A."/>
            <person name="Diaz A."/>
            <person name="Albertini E."/>
            <person name="Caccamo M."/>
            <person name="Echenique V."/>
        </authorList>
    </citation>
    <scope>NUCLEOTIDE SEQUENCE [LARGE SCALE GENOMIC DNA]</scope>
    <source>
        <strain evidence="6">cv. Victoria</strain>
        <tissue evidence="5">Leaf</tissue>
    </source>
</reference>
<accession>A0A5J9WLP1</accession>
<comment type="caution">
    <text evidence="5">The sequence shown here is derived from an EMBL/GenBank/DDBJ whole genome shotgun (WGS) entry which is preliminary data.</text>
</comment>
<dbReference type="Pfam" id="PF01439">
    <property type="entry name" value="Metallothio_2"/>
    <property type="match status" value="1"/>
</dbReference>
<dbReference type="InterPro" id="IPR000347">
    <property type="entry name" value="Metalthion_15p"/>
</dbReference>
<evidence type="ECO:0000313" key="5">
    <source>
        <dbReference type="EMBL" id="TVU49632.1"/>
    </source>
</evidence>
<evidence type="ECO:0000256" key="3">
    <source>
        <dbReference type="ARBA" id="ARBA00022851"/>
    </source>
</evidence>
<protein>
    <recommendedName>
        <fullName evidence="4">Metallothionein-like protein</fullName>
    </recommendedName>
</protein>
<dbReference type="AlphaFoldDB" id="A0A5J9WLP1"/>
<dbReference type="EMBL" id="RWGY01000002">
    <property type="protein sequence ID" value="TVU49632.1"/>
    <property type="molecule type" value="Genomic_DNA"/>
</dbReference>
<evidence type="ECO:0000256" key="4">
    <source>
        <dbReference type="RuleBase" id="RU369052"/>
    </source>
</evidence>
<keyword evidence="6" id="KW-1185">Reference proteome</keyword>